<dbReference type="Pfam" id="PF00583">
    <property type="entry name" value="Acetyltransf_1"/>
    <property type="match status" value="1"/>
</dbReference>
<dbReference type="EC" id="2.3.1.-" evidence="4"/>
<comment type="caution">
    <text evidence="4">The sequence shown here is derived from an EMBL/GenBank/DDBJ whole genome shotgun (WGS) entry which is preliminary data.</text>
</comment>
<keyword evidence="1 4" id="KW-0808">Transferase</keyword>
<accession>A0ABW4NLY7</accession>
<keyword evidence="2 4" id="KW-0012">Acyltransferase</keyword>
<keyword evidence="5" id="KW-1185">Reference proteome</keyword>
<dbReference type="Proteomes" id="UP001597285">
    <property type="component" value="Unassembled WGS sequence"/>
</dbReference>
<dbReference type="Gene3D" id="3.40.630.30">
    <property type="match status" value="1"/>
</dbReference>
<dbReference type="PROSITE" id="PS51186">
    <property type="entry name" value="GNAT"/>
    <property type="match status" value="1"/>
</dbReference>
<dbReference type="EMBL" id="JBHUFF010000013">
    <property type="protein sequence ID" value="MFD1799459.1"/>
    <property type="molecule type" value="Genomic_DNA"/>
</dbReference>
<feature type="domain" description="N-acetyltransferase" evidence="3">
    <location>
        <begin position="30"/>
        <end position="189"/>
    </location>
</feature>
<dbReference type="GO" id="GO:0016746">
    <property type="term" value="F:acyltransferase activity"/>
    <property type="evidence" value="ECO:0007669"/>
    <property type="project" value="UniProtKB-KW"/>
</dbReference>
<dbReference type="PANTHER" id="PTHR43420">
    <property type="entry name" value="ACETYLTRANSFERASE"/>
    <property type="match status" value="1"/>
</dbReference>
<dbReference type="RefSeq" id="WP_058918351.1">
    <property type="nucleotide sequence ID" value="NZ_JBHSQC010000025.1"/>
</dbReference>
<proteinExistence type="predicted"/>
<dbReference type="InterPro" id="IPR050680">
    <property type="entry name" value="YpeA/RimI_acetyltransf"/>
</dbReference>
<evidence type="ECO:0000313" key="5">
    <source>
        <dbReference type="Proteomes" id="UP001597285"/>
    </source>
</evidence>
<evidence type="ECO:0000256" key="1">
    <source>
        <dbReference type="ARBA" id="ARBA00022679"/>
    </source>
</evidence>
<evidence type="ECO:0000259" key="3">
    <source>
        <dbReference type="PROSITE" id="PS51186"/>
    </source>
</evidence>
<dbReference type="InterPro" id="IPR000182">
    <property type="entry name" value="GNAT_dom"/>
</dbReference>
<protein>
    <submittedName>
        <fullName evidence="4">GNAT family N-acetyltransferase</fullName>
        <ecNumber evidence="4">2.3.1.-</ecNumber>
    </submittedName>
</protein>
<evidence type="ECO:0000256" key="2">
    <source>
        <dbReference type="ARBA" id="ARBA00023315"/>
    </source>
</evidence>
<name>A0ABW4NLY7_9LACT</name>
<dbReference type="CDD" id="cd04301">
    <property type="entry name" value="NAT_SF"/>
    <property type="match status" value="1"/>
</dbReference>
<evidence type="ECO:0000313" key="4">
    <source>
        <dbReference type="EMBL" id="MFD1799459.1"/>
    </source>
</evidence>
<dbReference type="PANTHER" id="PTHR43420:SF12">
    <property type="entry name" value="N-ACETYLTRANSFERASE DOMAIN-CONTAINING PROTEIN"/>
    <property type="match status" value="1"/>
</dbReference>
<dbReference type="InterPro" id="IPR016181">
    <property type="entry name" value="Acyl_CoA_acyltransferase"/>
</dbReference>
<dbReference type="SUPFAM" id="SSF55729">
    <property type="entry name" value="Acyl-CoA N-acyltransferases (Nat)"/>
    <property type="match status" value="1"/>
</dbReference>
<gene>
    <name evidence="4" type="ORF">ACFSBK_06295</name>
</gene>
<organism evidence="4 5">
    <name type="scientific">Carnobacterium antarcticum</name>
    <dbReference type="NCBI Taxonomy" id="2126436"/>
    <lineage>
        <taxon>Bacteria</taxon>
        <taxon>Bacillati</taxon>
        <taxon>Bacillota</taxon>
        <taxon>Bacilli</taxon>
        <taxon>Lactobacillales</taxon>
        <taxon>Carnobacteriaceae</taxon>
        <taxon>Carnobacterium</taxon>
    </lineage>
</organism>
<reference evidence="5" key="1">
    <citation type="journal article" date="2019" name="Int. J. Syst. Evol. Microbiol.">
        <title>The Global Catalogue of Microorganisms (GCM) 10K type strain sequencing project: providing services to taxonomists for standard genome sequencing and annotation.</title>
        <authorList>
            <consortium name="The Broad Institute Genomics Platform"/>
            <consortium name="The Broad Institute Genome Sequencing Center for Infectious Disease"/>
            <person name="Wu L."/>
            <person name="Ma J."/>
        </authorList>
    </citation>
    <scope>NUCLEOTIDE SEQUENCE [LARGE SCALE GENOMIC DNA]</scope>
    <source>
        <strain evidence="5">KCTC 42143</strain>
    </source>
</reference>
<sequence>MLDKKIPYVEIWMKRSAGLPIREKKLPEEFKITTYQLEDEKAWAEIECSVLEFEEIKDALAYFDKSFAPYPEELKKRMLFIETEDGEKVATCSAWWKEVAGKKVPILHWLAVKPEFQGHGLATVLVSEVTKLLQKYGENQPIYLHTQTWSHAAIGLYESFGYQLVKENIDGSVNPNYLQAMMILERLKK</sequence>